<dbReference type="KEGG" id="pdio:PDMSB3_2676"/>
<evidence type="ECO:0008006" key="3">
    <source>
        <dbReference type="Google" id="ProtNLM"/>
    </source>
</evidence>
<dbReference type="Proteomes" id="UP000325811">
    <property type="component" value="Chromosome I"/>
</dbReference>
<protein>
    <recommendedName>
        <fullName evidence="3">ParB/Sulfiredoxin domain-containing protein</fullName>
    </recommendedName>
</protein>
<dbReference type="InterPro" id="IPR036086">
    <property type="entry name" value="ParB/Sulfiredoxin_sf"/>
</dbReference>
<dbReference type="EMBL" id="LR699553">
    <property type="protein sequence ID" value="VVD29132.1"/>
    <property type="molecule type" value="Genomic_DNA"/>
</dbReference>
<organism evidence="1 2">
    <name type="scientific">Paraburkholderia dioscoreae</name>
    <dbReference type="NCBI Taxonomy" id="2604047"/>
    <lineage>
        <taxon>Bacteria</taxon>
        <taxon>Pseudomonadati</taxon>
        <taxon>Pseudomonadota</taxon>
        <taxon>Betaproteobacteria</taxon>
        <taxon>Burkholderiales</taxon>
        <taxon>Burkholderiaceae</taxon>
        <taxon>Paraburkholderia</taxon>
    </lineage>
</organism>
<name>A0A5Q4ZED6_9BURK</name>
<reference evidence="1 2" key="1">
    <citation type="submission" date="2019-08" db="EMBL/GenBank/DDBJ databases">
        <authorList>
            <person name="Herpell B J."/>
        </authorList>
    </citation>
    <scope>NUCLEOTIDE SEQUENCE [LARGE SCALE GENOMIC DNA]</scope>
    <source>
        <strain evidence="2">Msb3</strain>
    </source>
</reference>
<dbReference type="CDD" id="cd16387">
    <property type="entry name" value="ParB_N_Srx"/>
    <property type="match status" value="1"/>
</dbReference>
<proteinExistence type="predicted"/>
<gene>
    <name evidence="1" type="ORF">PDMSB3_2676</name>
</gene>
<dbReference type="AlphaFoldDB" id="A0A5Q4ZED6"/>
<dbReference type="RefSeq" id="WP_165186308.1">
    <property type="nucleotide sequence ID" value="NZ_LR699553.1"/>
</dbReference>
<evidence type="ECO:0000313" key="1">
    <source>
        <dbReference type="EMBL" id="VVD29132.1"/>
    </source>
</evidence>
<dbReference type="SUPFAM" id="SSF110849">
    <property type="entry name" value="ParB/Sulfiredoxin"/>
    <property type="match status" value="1"/>
</dbReference>
<sequence>MVSKKVPAKKALPAKKAVTVDLDLESKSVEPIKLSLLDFDFENPRFGMTAGRTRTQTEILDYIVNDFGIEDVLSSISVNGFFVAEPLIARAQGNGRWTVVEGNRRLAACLVLAGDKRAKNQERKIAQYQGLQTKSKRKPFEAVPAIKFEQHEQERDLLSYLGVRHIAASQGWDSFAKAAWIARVVERNDLTLQEIALMTGDQHRTIKRLLEGYYFITQLIKDGVFDPESSSRKGRGSNIDFPFSWVYTALGYPTVREYVGMPEEPTPKPVAANKRTEASTLLVSMFGDSSKGRPAAIDDSREIGELASALGDEDKADLLRQGHRLEEVLYMTLPPATRLNDGLSECRDILQTIASMLAETMVADEVAEKYAPLAKRVRNLAGSIHRKLVSADDDEEI</sequence>
<accession>A0A5Q4ZED6</accession>
<evidence type="ECO:0000313" key="2">
    <source>
        <dbReference type="Proteomes" id="UP000325811"/>
    </source>
</evidence>
<keyword evidence="2" id="KW-1185">Reference proteome</keyword>